<organism evidence="17 18">
    <name type="scientific">Paenisporosarcina antarctica</name>
    <dbReference type="NCBI Taxonomy" id="417367"/>
    <lineage>
        <taxon>Bacteria</taxon>
        <taxon>Bacillati</taxon>
        <taxon>Bacillota</taxon>
        <taxon>Bacilli</taxon>
        <taxon>Bacillales</taxon>
        <taxon>Caryophanaceae</taxon>
        <taxon>Paenisporosarcina</taxon>
    </lineage>
</organism>
<comment type="catalytic activity">
    <reaction evidence="2">
        <text>4-amino-2-methyl-5-(phosphooxymethyl)pyrimidine + ATP = 4-amino-2-methyl-5-(diphosphooxymethyl)pyrimidine + ADP</text>
        <dbReference type="Rhea" id="RHEA:19893"/>
        <dbReference type="ChEBI" id="CHEBI:30616"/>
        <dbReference type="ChEBI" id="CHEBI:57841"/>
        <dbReference type="ChEBI" id="CHEBI:58354"/>
        <dbReference type="ChEBI" id="CHEBI:456216"/>
        <dbReference type="EC" id="2.7.4.7"/>
    </reaction>
</comment>
<dbReference type="SUPFAM" id="SSF53613">
    <property type="entry name" value="Ribokinase-like"/>
    <property type="match status" value="1"/>
</dbReference>
<dbReference type="PANTHER" id="PTHR20858:SF17">
    <property type="entry name" value="HYDROXYMETHYLPYRIMIDINE_PHOSPHOMETHYLPYRIMIDINE KINASE THI20-RELATED"/>
    <property type="match status" value="1"/>
</dbReference>
<reference evidence="17 18" key="1">
    <citation type="submission" date="2019-03" db="EMBL/GenBank/DDBJ databases">
        <title>Complete genome sequence of Paenisporosarcina antarctica CGMCC 1.6503T.</title>
        <authorList>
            <person name="Rong J.-C."/>
            <person name="Chi N.-Y."/>
            <person name="Zhang Q.-F."/>
        </authorList>
    </citation>
    <scope>NUCLEOTIDE SEQUENCE [LARGE SCALE GENOMIC DNA]</scope>
    <source>
        <strain evidence="17 18">CGMCC 1.6503</strain>
    </source>
</reference>
<dbReference type="OrthoDB" id="9810880at2"/>
<dbReference type="GO" id="GO:0005524">
    <property type="term" value="F:ATP binding"/>
    <property type="evidence" value="ECO:0007669"/>
    <property type="project" value="UniProtKB-KW"/>
</dbReference>
<dbReference type="GO" id="GO:0005829">
    <property type="term" value="C:cytosol"/>
    <property type="evidence" value="ECO:0007669"/>
    <property type="project" value="TreeGrafter"/>
</dbReference>
<evidence type="ECO:0000256" key="4">
    <source>
        <dbReference type="ARBA" id="ARBA00009879"/>
    </source>
</evidence>
<comment type="similarity">
    <text evidence="4">Belongs to the ThiD family.</text>
</comment>
<evidence type="ECO:0000256" key="13">
    <source>
        <dbReference type="ARBA" id="ARBA00037917"/>
    </source>
</evidence>
<dbReference type="Proteomes" id="UP000294292">
    <property type="component" value="Chromosome"/>
</dbReference>
<evidence type="ECO:0000256" key="15">
    <source>
        <dbReference type="ARBA" id="ARBA00043176"/>
    </source>
</evidence>
<dbReference type="InterPro" id="IPR013749">
    <property type="entry name" value="PM/HMP-P_kinase-1"/>
</dbReference>
<evidence type="ECO:0000313" key="18">
    <source>
        <dbReference type="Proteomes" id="UP000294292"/>
    </source>
</evidence>
<evidence type="ECO:0000256" key="7">
    <source>
        <dbReference type="ARBA" id="ARBA00019161"/>
    </source>
</evidence>
<keyword evidence="11" id="KW-0067">ATP-binding</keyword>
<evidence type="ECO:0000313" key="17">
    <source>
        <dbReference type="EMBL" id="QBP43021.1"/>
    </source>
</evidence>
<sequence>MTIAGSDSSGGAGIQADLKTFQELSVFGTSVITALTAQNTLGVDGVFPSTADFVKQQIEVVFHDLPVKAVKTGMLFSAQIIEEVVNSLREKDVLLVVDPVMIAKGGASLLQDKAVEALTTKLLPLATVLTPNIPEAEVISGIKIKSEMDLQKAAEKILAMGVKCVVMKGGHLDEQGTATDTVFFADGSTFKMASARIETKHTHGTGCTYSAALTAFVGQGWSLKEAIIEAKKFVQLAIETPLNIGHGHGPTNHFAYKLAKGVCEVNIIES</sequence>
<keyword evidence="9" id="KW-0547">Nucleotide-binding</keyword>
<dbReference type="GO" id="GO:0009228">
    <property type="term" value="P:thiamine biosynthetic process"/>
    <property type="evidence" value="ECO:0007669"/>
    <property type="project" value="UniProtKB-KW"/>
</dbReference>
<evidence type="ECO:0000256" key="14">
    <source>
        <dbReference type="ARBA" id="ARBA00042102"/>
    </source>
</evidence>
<dbReference type="KEGG" id="panc:E2636_03165"/>
<evidence type="ECO:0000256" key="8">
    <source>
        <dbReference type="ARBA" id="ARBA00022679"/>
    </source>
</evidence>
<keyword evidence="8 17" id="KW-0808">Transferase</keyword>
<keyword evidence="18" id="KW-1185">Reference proteome</keyword>
<feature type="domain" description="Pyridoxamine kinase/Phosphomethylpyrimidine kinase" evidence="16">
    <location>
        <begin position="7"/>
        <end position="252"/>
    </location>
</feature>
<evidence type="ECO:0000256" key="10">
    <source>
        <dbReference type="ARBA" id="ARBA00022777"/>
    </source>
</evidence>
<dbReference type="InterPro" id="IPR004399">
    <property type="entry name" value="HMP/HMP-P_kinase_dom"/>
</dbReference>
<dbReference type="AlphaFoldDB" id="A0A4P7A264"/>
<dbReference type="EC" id="2.7.4.7" evidence="6"/>
<dbReference type="CDD" id="cd01169">
    <property type="entry name" value="HMPP_kinase"/>
    <property type="match status" value="1"/>
</dbReference>
<evidence type="ECO:0000256" key="6">
    <source>
        <dbReference type="ARBA" id="ARBA00012963"/>
    </source>
</evidence>
<dbReference type="Gene3D" id="3.40.1190.20">
    <property type="match status" value="1"/>
</dbReference>
<protein>
    <recommendedName>
        <fullName evidence="7">Hydroxymethylpyrimidine/phosphomethylpyrimidine kinase</fullName>
        <ecNumber evidence="5">2.7.1.49</ecNumber>
        <ecNumber evidence="6">2.7.4.7</ecNumber>
    </recommendedName>
    <alternativeName>
        <fullName evidence="14">Hydroxymethylpyrimidine kinase</fullName>
    </alternativeName>
    <alternativeName>
        <fullName evidence="15">Hydroxymethylpyrimidine phosphate kinase</fullName>
    </alternativeName>
</protein>
<gene>
    <name evidence="17" type="primary">thiD</name>
    <name evidence="17" type="ORF">E2636_03165</name>
</gene>
<dbReference type="GO" id="GO:0008902">
    <property type="term" value="F:hydroxymethylpyrimidine kinase activity"/>
    <property type="evidence" value="ECO:0007669"/>
    <property type="project" value="UniProtKB-EC"/>
</dbReference>
<accession>A0A4P7A264</accession>
<dbReference type="EMBL" id="CP038015">
    <property type="protein sequence ID" value="QBP43021.1"/>
    <property type="molecule type" value="Genomic_DNA"/>
</dbReference>
<dbReference type="Pfam" id="PF08543">
    <property type="entry name" value="Phos_pyr_kin"/>
    <property type="match status" value="1"/>
</dbReference>
<evidence type="ECO:0000256" key="5">
    <source>
        <dbReference type="ARBA" id="ARBA00012135"/>
    </source>
</evidence>
<evidence type="ECO:0000256" key="12">
    <source>
        <dbReference type="ARBA" id="ARBA00022977"/>
    </source>
</evidence>
<name>A0A4P7A264_9BACL</name>
<comment type="pathway">
    <text evidence="3">Cofactor biosynthesis; thiamine diphosphate biosynthesis; 4-amino-2-methyl-5-diphosphomethylpyrimidine from 5-amino-1-(5-phospho-D-ribosyl)imidazole: step 3/3.</text>
</comment>
<evidence type="ECO:0000259" key="16">
    <source>
        <dbReference type="Pfam" id="PF08543"/>
    </source>
</evidence>
<dbReference type="InterPro" id="IPR029056">
    <property type="entry name" value="Ribokinase-like"/>
</dbReference>
<evidence type="ECO:0000256" key="11">
    <source>
        <dbReference type="ARBA" id="ARBA00022840"/>
    </source>
</evidence>
<comment type="pathway">
    <text evidence="13">Cofactor biosynthesis; thiamine diphosphate biosynthesis; 4-amino-2-methyl-5-diphosphomethylpyrimidine from 5-amino-1-(5-phospho-D-ribosyl)imidazole: step 2/3.</text>
</comment>
<dbReference type="FunFam" id="3.40.1190.20:FF:000003">
    <property type="entry name" value="Phosphomethylpyrimidine kinase ThiD"/>
    <property type="match status" value="1"/>
</dbReference>
<dbReference type="GO" id="GO:0008972">
    <property type="term" value="F:phosphomethylpyrimidine kinase activity"/>
    <property type="evidence" value="ECO:0007669"/>
    <property type="project" value="UniProtKB-EC"/>
</dbReference>
<evidence type="ECO:0000256" key="3">
    <source>
        <dbReference type="ARBA" id="ARBA00004769"/>
    </source>
</evidence>
<evidence type="ECO:0000256" key="2">
    <source>
        <dbReference type="ARBA" id="ARBA00000565"/>
    </source>
</evidence>
<dbReference type="EC" id="2.7.1.49" evidence="5"/>
<proteinExistence type="inferred from homology"/>
<dbReference type="NCBIfam" id="TIGR00097">
    <property type="entry name" value="HMP-P_kinase"/>
    <property type="match status" value="1"/>
</dbReference>
<dbReference type="PANTHER" id="PTHR20858">
    <property type="entry name" value="PHOSPHOMETHYLPYRIMIDINE KINASE"/>
    <property type="match status" value="1"/>
</dbReference>
<evidence type="ECO:0000256" key="1">
    <source>
        <dbReference type="ARBA" id="ARBA00000151"/>
    </source>
</evidence>
<comment type="catalytic activity">
    <reaction evidence="1">
        <text>4-amino-5-hydroxymethyl-2-methylpyrimidine + ATP = 4-amino-2-methyl-5-(phosphooxymethyl)pyrimidine + ADP + H(+)</text>
        <dbReference type="Rhea" id="RHEA:23096"/>
        <dbReference type="ChEBI" id="CHEBI:15378"/>
        <dbReference type="ChEBI" id="CHEBI:16892"/>
        <dbReference type="ChEBI" id="CHEBI:30616"/>
        <dbReference type="ChEBI" id="CHEBI:58354"/>
        <dbReference type="ChEBI" id="CHEBI:456216"/>
        <dbReference type="EC" id="2.7.1.49"/>
    </reaction>
</comment>
<keyword evidence="12" id="KW-0784">Thiamine biosynthesis</keyword>
<keyword evidence="10 17" id="KW-0418">Kinase</keyword>
<evidence type="ECO:0000256" key="9">
    <source>
        <dbReference type="ARBA" id="ARBA00022741"/>
    </source>
</evidence>